<protein>
    <submittedName>
        <fullName evidence="5">Sodium-dependent glucose transporter 1A-like</fullName>
    </submittedName>
</protein>
<keyword evidence="1 4" id="KW-0812">Transmembrane</keyword>
<organism evidence="5 6">
    <name type="scientific">Tropilaelaps mercedesae</name>
    <dbReference type="NCBI Taxonomy" id="418985"/>
    <lineage>
        <taxon>Eukaryota</taxon>
        <taxon>Metazoa</taxon>
        <taxon>Ecdysozoa</taxon>
        <taxon>Arthropoda</taxon>
        <taxon>Chelicerata</taxon>
        <taxon>Arachnida</taxon>
        <taxon>Acari</taxon>
        <taxon>Parasitiformes</taxon>
        <taxon>Mesostigmata</taxon>
        <taxon>Gamasina</taxon>
        <taxon>Dermanyssoidea</taxon>
        <taxon>Laelapidae</taxon>
        <taxon>Tropilaelaps</taxon>
    </lineage>
</organism>
<accession>A0A1V9XVV9</accession>
<keyword evidence="6" id="KW-1185">Reference proteome</keyword>
<feature type="transmembrane region" description="Helical" evidence="4">
    <location>
        <begin position="222"/>
        <end position="242"/>
    </location>
</feature>
<evidence type="ECO:0000256" key="4">
    <source>
        <dbReference type="SAM" id="Phobius"/>
    </source>
</evidence>
<keyword evidence="5" id="KW-0813">Transport</keyword>
<evidence type="ECO:0000313" key="6">
    <source>
        <dbReference type="Proteomes" id="UP000192247"/>
    </source>
</evidence>
<feature type="transmembrane region" description="Helical" evidence="4">
    <location>
        <begin position="339"/>
        <end position="358"/>
    </location>
</feature>
<dbReference type="InParanoid" id="A0A1V9XVV9"/>
<feature type="transmembrane region" description="Helical" evidence="4">
    <location>
        <begin position="7"/>
        <end position="27"/>
    </location>
</feature>
<dbReference type="AlphaFoldDB" id="A0A1V9XVV9"/>
<feature type="transmembrane region" description="Helical" evidence="4">
    <location>
        <begin position="106"/>
        <end position="126"/>
    </location>
</feature>
<dbReference type="SUPFAM" id="SSF103473">
    <property type="entry name" value="MFS general substrate transporter"/>
    <property type="match status" value="1"/>
</dbReference>
<dbReference type="PANTHER" id="PTHR23121:SF10">
    <property type="entry name" value="MAJOR FACILITATOR SUPERFAMILY DOMAIN-CONTAINING PROTEIN 4A"/>
    <property type="match status" value="1"/>
</dbReference>
<comment type="caution">
    <text evidence="5">The sequence shown here is derived from an EMBL/GenBank/DDBJ whole genome shotgun (WGS) entry which is preliminary data.</text>
</comment>
<dbReference type="EMBL" id="MNPL01003396">
    <property type="protein sequence ID" value="OQR77553.1"/>
    <property type="molecule type" value="Genomic_DNA"/>
</dbReference>
<evidence type="ECO:0000256" key="1">
    <source>
        <dbReference type="ARBA" id="ARBA00022692"/>
    </source>
</evidence>
<evidence type="ECO:0000313" key="5">
    <source>
        <dbReference type="EMBL" id="OQR77553.1"/>
    </source>
</evidence>
<dbReference type="OrthoDB" id="6514433at2759"/>
<feature type="transmembrane region" description="Helical" evidence="4">
    <location>
        <begin position="268"/>
        <end position="288"/>
    </location>
</feature>
<feature type="transmembrane region" description="Helical" evidence="4">
    <location>
        <begin position="47"/>
        <end position="70"/>
    </location>
</feature>
<dbReference type="Proteomes" id="UP000192247">
    <property type="component" value="Unassembled WGS sequence"/>
</dbReference>
<sequence>MKASTWMVRVIQTININIFVFCSGMWLSAYGATLLDLAEVFRTSVEVISYTLSTRAAGSIFGGIIGGIVFRLFNTQLVIITCVLFIGILLALIPILWNVFFLHATSFTLGCLLTLAEIGSHVWLQVIWKDKSGPQFQLFNLIFGVGGIITPFICEPFLSPKIQSTRPTPDPADSNAFSSLISTATSGSILKIDTFNRTLTTATIATITKATEVLRSESRIDIAYAIIGGVFIFNALSCLFAYSLDSTDPKPDENPGTRQNELPMKTKYIIVTLVAVYMLIGVSDEITLSAYLSTFVVRNEHLRFSKSAGAYLSSVFWISFTASRLLVTILSLKLTPAKLIAFFHAILMVSTVSMLTFVNMSPVAAWLGTVMVAFGLAPYFGNATIWGVQYMVLTHYHMSFIMVSVCLGAMIPGLLIGPLIDSWPMVLMWGHTILATTLTLCGGALLLYGRTSLLRKLEQRKVERRDAREGATAMLNV</sequence>
<dbReference type="PANTHER" id="PTHR23121">
    <property type="entry name" value="SODIUM-DEPENDENT GLUCOSE TRANSPORTER 1"/>
    <property type="match status" value="1"/>
</dbReference>
<keyword evidence="3 4" id="KW-0472">Membrane</keyword>
<gene>
    <name evidence="5" type="ORF">BIW11_07019</name>
</gene>
<proteinExistence type="predicted"/>
<feature type="transmembrane region" description="Helical" evidence="4">
    <location>
        <begin position="400"/>
        <end position="420"/>
    </location>
</feature>
<reference evidence="5 6" key="1">
    <citation type="journal article" date="2017" name="Gigascience">
        <title>Draft genome of the honey bee ectoparasitic mite, Tropilaelaps mercedesae, is shaped by the parasitic life history.</title>
        <authorList>
            <person name="Dong X."/>
            <person name="Armstrong S.D."/>
            <person name="Xia D."/>
            <person name="Makepeace B.L."/>
            <person name="Darby A.C."/>
            <person name="Kadowaki T."/>
        </authorList>
    </citation>
    <scope>NUCLEOTIDE SEQUENCE [LARGE SCALE GENOMIC DNA]</scope>
    <source>
        <strain evidence="5">Wuxi-XJTLU</strain>
    </source>
</reference>
<dbReference type="Gene3D" id="1.20.1250.20">
    <property type="entry name" value="MFS general substrate transporter like domains"/>
    <property type="match status" value="1"/>
</dbReference>
<feature type="transmembrane region" description="Helical" evidence="4">
    <location>
        <begin position="308"/>
        <end position="327"/>
    </location>
</feature>
<feature type="transmembrane region" description="Helical" evidence="4">
    <location>
        <begin position="77"/>
        <end position="100"/>
    </location>
</feature>
<dbReference type="InterPro" id="IPR036259">
    <property type="entry name" value="MFS_trans_sf"/>
</dbReference>
<feature type="transmembrane region" description="Helical" evidence="4">
    <location>
        <begin position="364"/>
        <end position="388"/>
    </location>
</feature>
<dbReference type="STRING" id="418985.A0A1V9XVV9"/>
<feature type="transmembrane region" description="Helical" evidence="4">
    <location>
        <begin position="426"/>
        <end position="448"/>
    </location>
</feature>
<name>A0A1V9XVV9_9ACAR</name>
<evidence type="ECO:0000256" key="2">
    <source>
        <dbReference type="ARBA" id="ARBA00022989"/>
    </source>
</evidence>
<keyword evidence="2 4" id="KW-1133">Transmembrane helix</keyword>
<keyword evidence="5" id="KW-0762">Sugar transport</keyword>
<evidence type="ECO:0000256" key="3">
    <source>
        <dbReference type="ARBA" id="ARBA00023136"/>
    </source>
</evidence>
<feature type="transmembrane region" description="Helical" evidence="4">
    <location>
        <begin position="138"/>
        <end position="158"/>
    </location>
</feature>